<feature type="transmembrane region" description="Helical" evidence="2">
    <location>
        <begin position="91"/>
        <end position="112"/>
    </location>
</feature>
<sequence>MNIYIIILIEFLFVAASILLLFRLRSKLGLAPLYLLLGSVKYLLNSLSTTLSFNFFGEYVIYPGSVVLFSAVLFAVLLIYIKEGVSSARTLIVGIIISNFVLTVLFDITYAQDLIMSNATDINLNSAFIIDYKYFIIGNVLLLLDFFLIVILYQYLILNFKRLHFFLIIFISLFSVLIFDAIIYNIAKFYGTPYFINSMISHIIGKSISSLIFSIILYVYLTFLDKEKNKATFIANQERNIFSILTYRKKYFNLKVEKNVIEQKLTSQLETTLNNISDGFISLDTNWCYIYVNGKACEYLGRTPSNILGKNIWTEFPEKAKQPLYNVYHKAAETQETQYYIEYSKLLDKWYERRIYPSPEGLTIYITDITKQKKAEGQIIKNEKYLNNILNNIGDPIFVKDDQSKILLVNNAFREIFNIPEEDIIGKSLIDDVPPEERDNFLSIDKQVLDSGIENVNEETFTFRELETRVISTKKSRFLDDAGNKFLIGTIRDITERKKAEIAIKESEEKFSKAFESKVIGKAILNNEKRIIEINEALTNILGYKREDMLGKTAEEIGFFKLDNERNQENEKMLWTEFDKNGYTSNVELNYKMHSGKDKFLLISFQRLKLVGENHILITVLDITEKKNAEQELEQYRNNLENLVKTRTEEVNLKNAELQRMNKLFVGRELKMKELKNIIKELKLKIDN</sequence>
<dbReference type="CDD" id="cd00130">
    <property type="entry name" value="PAS"/>
    <property type="match status" value="3"/>
</dbReference>
<feature type="transmembrane region" description="Helical" evidence="2">
    <location>
        <begin position="6"/>
        <end position="22"/>
    </location>
</feature>
<keyword evidence="2" id="KW-0472">Membrane</keyword>
<feature type="domain" description="PAS" evidence="3">
    <location>
        <begin position="265"/>
        <end position="335"/>
    </location>
</feature>
<dbReference type="NCBIfam" id="TIGR00229">
    <property type="entry name" value="sensory_box"/>
    <property type="match status" value="3"/>
</dbReference>
<dbReference type="InterPro" id="IPR013656">
    <property type="entry name" value="PAS_4"/>
</dbReference>
<protein>
    <submittedName>
        <fullName evidence="4">PAS domain S-box-containing protein</fullName>
    </submittedName>
</protein>
<dbReference type="Pfam" id="PF20973">
    <property type="entry name" value="VUPS"/>
    <property type="match status" value="1"/>
</dbReference>
<dbReference type="Pfam" id="PF08448">
    <property type="entry name" value="PAS_4"/>
    <property type="match status" value="2"/>
</dbReference>
<dbReference type="InterPro" id="IPR048533">
    <property type="entry name" value="VUPS"/>
</dbReference>
<feature type="transmembrane region" description="Helical" evidence="2">
    <location>
        <begin position="199"/>
        <end position="221"/>
    </location>
</feature>
<feature type="domain" description="PAS" evidence="3">
    <location>
        <begin position="382"/>
        <end position="452"/>
    </location>
</feature>
<feature type="transmembrane region" description="Helical" evidence="2">
    <location>
        <begin position="59"/>
        <end position="79"/>
    </location>
</feature>
<keyword evidence="1" id="KW-0175">Coiled coil</keyword>
<dbReference type="SMART" id="SM00091">
    <property type="entry name" value="PAS"/>
    <property type="match status" value="3"/>
</dbReference>
<dbReference type="SUPFAM" id="SSF55785">
    <property type="entry name" value="PYP-like sensor domain (PAS domain)"/>
    <property type="match status" value="3"/>
</dbReference>
<evidence type="ECO:0000313" key="5">
    <source>
        <dbReference type="Proteomes" id="UP000295455"/>
    </source>
</evidence>
<reference evidence="4 5" key="1">
    <citation type="submission" date="2019-03" db="EMBL/GenBank/DDBJ databases">
        <title>Genomic Encyclopedia of Type Strains, Phase IV (KMG-IV): sequencing the most valuable type-strain genomes for metagenomic binning, comparative biology and taxonomic classification.</title>
        <authorList>
            <person name="Goeker M."/>
        </authorList>
    </citation>
    <scope>NUCLEOTIDE SEQUENCE [LARGE SCALE GENOMIC DNA]</scope>
    <source>
        <strain evidence="4 5">DSM 18792</strain>
    </source>
</reference>
<accession>A0A4R1RHN3</accession>
<keyword evidence="2" id="KW-0812">Transmembrane</keyword>
<dbReference type="PROSITE" id="PS50112">
    <property type="entry name" value="PAS"/>
    <property type="match status" value="3"/>
</dbReference>
<evidence type="ECO:0000259" key="3">
    <source>
        <dbReference type="PROSITE" id="PS50112"/>
    </source>
</evidence>
<dbReference type="AlphaFoldDB" id="A0A4R1RHN3"/>
<evidence type="ECO:0000256" key="1">
    <source>
        <dbReference type="SAM" id="Coils"/>
    </source>
</evidence>
<feature type="coiled-coil region" evidence="1">
    <location>
        <begin position="623"/>
        <end position="653"/>
    </location>
</feature>
<feature type="transmembrane region" description="Helical" evidence="2">
    <location>
        <begin position="165"/>
        <end position="187"/>
    </location>
</feature>
<gene>
    <name evidence="4" type="ORF">EV196_106296</name>
</gene>
<name>A0A4R1RHN3_9FLAO</name>
<feature type="domain" description="PAS" evidence="3">
    <location>
        <begin position="507"/>
        <end position="553"/>
    </location>
</feature>
<keyword evidence="5" id="KW-1185">Reference proteome</keyword>
<dbReference type="OrthoDB" id="5401121at2"/>
<dbReference type="EMBL" id="SLUP01000006">
    <property type="protein sequence ID" value="TCL65102.1"/>
    <property type="molecule type" value="Genomic_DNA"/>
</dbReference>
<dbReference type="Pfam" id="PF13426">
    <property type="entry name" value="PAS_9"/>
    <property type="match status" value="1"/>
</dbReference>
<comment type="caution">
    <text evidence="4">The sequence shown here is derived from an EMBL/GenBank/DDBJ whole genome shotgun (WGS) entry which is preliminary data.</text>
</comment>
<dbReference type="Proteomes" id="UP000295455">
    <property type="component" value="Unassembled WGS sequence"/>
</dbReference>
<dbReference type="Gene3D" id="3.30.450.20">
    <property type="entry name" value="PAS domain"/>
    <property type="match status" value="3"/>
</dbReference>
<dbReference type="PANTHER" id="PTHR44757:SF2">
    <property type="entry name" value="BIOFILM ARCHITECTURE MAINTENANCE PROTEIN MBAA"/>
    <property type="match status" value="1"/>
</dbReference>
<proteinExistence type="predicted"/>
<dbReference type="InterPro" id="IPR052155">
    <property type="entry name" value="Biofilm_reg_signaling"/>
</dbReference>
<evidence type="ECO:0000313" key="4">
    <source>
        <dbReference type="EMBL" id="TCL65102.1"/>
    </source>
</evidence>
<organism evidence="4 5">
    <name type="scientific">Mariniflexile fucanivorans</name>
    <dbReference type="NCBI Taxonomy" id="264023"/>
    <lineage>
        <taxon>Bacteria</taxon>
        <taxon>Pseudomonadati</taxon>
        <taxon>Bacteroidota</taxon>
        <taxon>Flavobacteriia</taxon>
        <taxon>Flavobacteriales</taxon>
        <taxon>Flavobacteriaceae</taxon>
        <taxon>Mariniflexile</taxon>
    </lineage>
</organism>
<dbReference type="RefSeq" id="WP_132218370.1">
    <property type="nucleotide sequence ID" value="NZ_OX156936.1"/>
</dbReference>
<feature type="transmembrane region" description="Helical" evidence="2">
    <location>
        <begin position="132"/>
        <end position="153"/>
    </location>
</feature>
<dbReference type="InterPro" id="IPR035965">
    <property type="entry name" value="PAS-like_dom_sf"/>
</dbReference>
<dbReference type="InterPro" id="IPR000014">
    <property type="entry name" value="PAS"/>
</dbReference>
<keyword evidence="2" id="KW-1133">Transmembrane helix</keyword>
<dbReference type="PANTHER" id="PTHR44757">
    <property type="entry name" value="DIGUANYLATE CYCLASE DGCP"/>
    <property type="match status" value="1"/>
</dbReference>
<evidence type="ECO:0000256" key="2">
    <source>
        <dbReference type="SAM" id="Phobius"/>
    </source>
</evidence>